<organism evidence="1 2">
    <name type="scientific">Lactococcus lactis</name>
    <dbReference type="NCBI Taxonomy" id="1358"/>
    <lineage>
        <taxon>Bacteria</taxon>
        <taxon>Bacillati</taxon>
        <taxon>Bacillota</taxon>
        <taxon>Bacilli</taxon>
        <taxon>Lactobacillales</taxon>
        <taxon>Streptococcaceae</taxon>
        <taxon>Lactococcus</taxon>
    </lineage>
</organism>
<gene>
    <name evidence="1" type="ORF">P7I04_03200</name>
</gene>
<name>A0AAP5P5A1_9LACT</name>
<evidence type="ECO:0000313" key="1">
    <source>
        <dbReference type="EMBL" id="MDT2945043.1"/>
    </source>
</evidence>
<dbReference type="Proteomes" id="UP001250218">
    <property type="component" value="Unassembled WGS sequence"/>
</dbReference>
<comment type="caution">
    <text evidence="1">The sequence shown here is derived from an EMBL/GenBank/DDBJ whole genome shotgun (WGS) entry which is preliminary data.</text>
</comment>
<reference evidence="1" key="1">
    <citation type="submission" date="2023-03" db="EMBL/GenBank/DDBJ databases">
        <authorList>
            <person name="Shen W."/>
            <person name="Cai J."/>
        </authorList>
    </citation>
    <scope>NUCLEOTIDE SEQUENCE</scope>
    <source>
        <strain evidence="1">Y37</strain>
    </source>
</reference>
<sequence length="24" mass="2779">MGTVIQSLLGSLLFWRKNKKKDES</sequence>
<accession>A0AAP5P5A1</accession>
<dbReference type="AlphaFoldDB" id="A0AAP5P5A1"/>
<proteinExistence type="predicted"/>
<evidence type="ECO:0000313" key="2">
    <source>
        <dbReference type="Proteomes" id="UP001250218"/>
    </source>
</evidence>
<dbReference type="RefSeq" id="WP_235589882.1">
    <property type="nucleotide sequence ID" value="NZ_CABJEC010000001.1"/>
</dbReference>
<protein>
    <submittedName>
        <fullName evidence="1">Uncharacterized protein</fullName>
    </submittedName>
</protein>
<dbReference type="EMBL" id="JARQDL010000002">
    <property type="protein sequence ID" value="MDT2945043.1"/>
    <property type="molecule type" value="Genomic_DNA"/>
</dbReference>